<dbReference type="GO" id="GO:0008757">
    <property type="term" value="F:S-adenosylmethionine-dependent methyltransferase activity"/>
    <property type="evidence" value="ECO:0007669"/>
    <property type="project" value="InterPro"/>
</dbReference>
<protein>
    <submittedName>
        <fullName evidence="5">Methyltransferase domain-containing protein</fullName>
    </submittedName>
</protein>
<dbReference type="SUPFAM" id="SSF53335">
    <property type="entry name" value="S-adenosyl-L-methionine-dependent methyltransferases"/>
    <property type="match status" value="1"/>
</dbReference>
<dbReference type="InterPro" id="IPR013216">
    <property type="entry name" value="Methyltransf_11"/>
</dbReference>
<keyword evidence="6" id="KW-1185">Reference proteome</keyword>
<dbReference type="KEGG" id="mefw:F1737_01485"/>
<dbReference type="RefSeq" id="WP_317137013.1">
    <property type="nucleotide sequence ID" value="NZ_CP043875.1"/>
</dbReference>
<dbReference type="Gene3D" id="3.40.50.150">
    <property type="entry name" value="Vaccinia Virus protein VP39"/>
    <property type="match status" value="1"/>
</dbReference>
<comment type="similarity">
    <text evidence="1">Belongs to the methyltransferase superfamily.</text>
</comment>
<accession>A0AA97FCC3</accession>
<dbReference type="PANTHER" id="PTHR44942">
    <property type="entry name" value="METHYLTRANSF_11 DOMAIN-CONTAINING PROTEIN"/>
    <property type="match status" value="1"/>
</dbReference>
<evidence type="ECO:0000256" key="1">
    <source>
        <dbReference type="ARBA" id="ARBA00008361"/>
    </source>
</evidence>
<dbReference type="GeneID" id="85228800"/>
<name>A0AA97FCC3_9EURY</name>
<proteinExistence type="inferred from homology"/>
<keyword evidence="3" id="KW-0808">Transferase</keyword>
<dbReference type="InterPro" id="IPR051052">
    <property type="entry name" value="Diverse_substrate_MTase"/>
</dbReference>
<dbReference type="Proteomes" id="UP001301797">
    <property type="component" value="Chromosome"/>
</dbReference>
<evidence type="ECO:0000256" key="2">
    <source>
        <dbReference type="ARBA" id="ARBA00022603"/>
    </source>
</evidence>
<dbReference type="CDD" id="cd02440">
    <property type="entry name" value="AdoMet_MTases"/>
    <property type="match status" value="1"/>
</dbReference>
<dbReference type="Pfam" id="PF08241">
    <property type="entry name" value="Methyltransf_11"/>
    <property type="match status" value="1"/>
</dbReference>
<reference evidence="5 6" key="1">
    <citation type="submission" date="2019-09" db="EMBL/GenBank/DDBJ databases">
        <title>The complete genome of Methanoplanus sp. FWC-SCC4.</title>
        <authorList>
            <person name="Chen S.-C."/>
            <person name="Zhou Y.-Z."/>
            <person name="Lai M.-C."/>
        </authorList>
    </citation>
    <scope>NUCLEOTIDE SEQUENCE [LARGE SCALE GENOMIC DNA]</scope>
    <source>
        <strain evidence="5 6">FWC-SCC4</strain>
    </source>
</reference>
<keyword evidence="2 5" id="KW-0489">Methyltransferase</keyword>
<dbReference type="InterPro" id="IPR029063">
    <property type="entry name" value="SAM-dependent_MTases_sf"/>
</dbReference>
<evidence type="ECO:0000259" key="4">
    <source>
        <dbReference type="Pfam" id="PF08241"/>
    </source>
</evidence>
<dbReference type="GO" id="GO:0032259">
    <property type="term" value="P:methylation"/>
    <property type="evidence" value="ECO:0007669"/>
    <property type="project" value="UniProtKB-KW"/>
</dbReference>
<evidence type="ECO:0000313" key="5">
    <source>
        <dbReference type="EMBL" id="WOF15443.1"/>
    </source>
</evidence>
<feature type="domain" description="Methyltransferase type 11" evidence="4">
    <location>
        <begin position="43"/>
        <end position="133"/>
    </location>
</feature>
<dbReference type="PANTHER" id="PTHR44942:SF4">
    <property type="entry name" value="METHYLTRANSFERASE TYPE 11 DOMAIN-CONTAINING PROTEIN"/>
    <property type="match status" value="1"/>
</dbReference>
<organism evidence="5 6">
    <name type="scientific">Methanochimaera problematica</name>
    <dbReference type="NCBI Taxonomy" id="2609417"/>
    <lineage>
        <taxon>Archaea</taxon>
        <taxon>Methanobacteriati</taxon>
        <taxon>Methanobacteriota</taxon>
        <taxon>Stenosarchaea group</taxon>
        <taxon>Methanomicrobia</taxon>
        <taxon>Methanomicrobiales</taxon>
        <taxon>Methanomicrobiaceae</taxon>
        <taxon>Methanochimaera</taxon>
    </lineage>
</organism>
<dbReference type="EMBL" id="CP043875">
    <property type="protein sequence ID" value="WOF15443.1"/>
    <property type="molecule type" value="Genomic_DNA"/>
</dbReference>
<dbReference type="AlphaFoldDB" id="A0AA97FCC3"/>
<sequence>MNLSCIFDSNPEGYDRWRPRYLPEVFKDIIQYAAVSKNSHVIEIGAGTGQATLPFLRTGCTITAIEIGNNFSDFLEEKYRDLSNFTVENISFEEYQGEKNSKDLIYSASAFHWIKGNTGFIKSYDLLKNDAVLAIFQNTPAIDNLSKELNDDIQEIYARYMPKSKQKNAKKDHYDNIEEKLQKFGFKDIVFKKYYTKREFNSKEYVSLLNTYSDHLKMQHEIKPKFESEVTNSIENHGNCIKIQDTIDLCMAKKL</sequence>
<evidence type="ECO:0000313" key="6">
    <source>
        <dbReference type="Proteomes" id="UP001301797"/>
    </source>
</evidence>
<gene>
    <name evidence="5" type="ORF">F1737_01485</name>
</gene>
<evidence type="ECO:0000256" key="3">
    <source>
        <dbReference type="ARBA" id="ARBA00022679"/>
    </source>
</evidence>